<keyword evidence="6 10" id="KW-1133">Transmembrane helix</keyword>
<feature type="region of interest" description="Disordered" evidence="9">
    <location>
        <begin position="1"/>
        <end position="77"/>
    </location>
</feature>
<dbReference type="PANTHER" id="PTHR11562:SF84">
    <property type="entry name" value="LD05335P"/>
    <property type="match status" value="1"/>
</dbReference>
<accession>A0A8B8B1S5</accession>
<dbReference type="SUPFAM" id="SSF161111">
    <property type="entry name" value="Cation efflux protein transmembrane domain-like"/>
    <property type="match status" value="1"/>
</dbReference>
<dbReference type="InterPro" id="IPR058533">
    <property type="entry name" value="Cation_efflux_TM"/>
</dbReference>
<dbReference type="InterPro" id="IPR002524">
    <property type="entry name" value="Cation_efflux"/>
</dbReference>
<keyword evidence="13" id="KW-1185">Reference proteome</keyword>
<dbReference type="AlphaFoldDB" id="A0A8B8B1S5"/>
<keyword evidence="5" id="KW-0862">Zinc</keyword>
<dbReference type="OrthoDB" id="9944568at2759"/>
<name>A0A8B8B1S5_CRAVI</name>
<proteinExistence type="inferred from homology"/>
<evidence type="ECO:0000256" key="4">
    <source>
        <dbReference type="ARBA" id="ARBA00022692"/>
    </source>
</evidence>
<evidence type="ECO:0000256" key="6">
    <source>
        <dbReference type="ARBA" id="ARBA00022989"/>
    </source>
</evidence>
<feature type="transmembrane region" description="Helical" evidence="10">
    <location>
        <begin position="191"/>
        <end position="215"/>
    </location>
</feature>
<protein>
    <submittedName>
        <fullName evidence="14">Zinc transporter 2-like</fullName>
    </submittedName>
</protein>
<feature type="transmembrane region" description="Helical" evidence="10">
    <location>
        <begin position="221"/>
        <end position="240"/>
    </location>
</feature>
<comment type="similarity">
    <text evidence="2">Belongs to the cation diffusion facilitator (CDF) transporter (TC 2.A.4) family. SLC30A subfamily.</text>
</comment>
<dbReference type="Gene3D" id="1.20.1510.10">
    <property type="entry name" value="Cation efflux protein transmembrane domain"/>
    <property type="match status" value="1"/>
</dbReference>
<dbReference type="Pfam" id="PF16916">
    <property type="entry name" value="ZT_dimer"/>
    <property type="match status" value="1"/>
</dbReference>
<dbReference type="KEGG" id="cvn:111106753"/>
<evidence type="ECO:0000313" key="14">
    <source>
        <dbReference type="RefSeq" id="XP_022297266.1"/>
    </source>
</evidence>
<reference evidence="14" key="2">
    <citation type="submission" date="2025-08" db="UniProtKB">
        <authorList>
            <consortium name="RefSeq"/>
        </authorList>
    </citation>
    <scope>IDENTIFICATION</scope>
    <source>
        <tissue evidence="14">Whole sample</tissue>
    </source>
</reference>
<dbReference type="Proteomes" id="UP000694844">
    <property type="component" value="Chromosome 1"/>
</dbReference>
<dbReference type="GO" id="GO:0010043">
    <property type="term" value="P:response to zinc ion"/>
    <property type="evidence" value="ECO:0007669"/>
    <property type="project" value="TreeGrafter"/>
</dbReference>
<dbReference type="NCBIfam" id="TIGR01297">
    <property type="entry name" value="CDF"/>
    <property type="match status" value="1"/>
</dbReference>
<feature type="region of interest" description="Disordered" evidence="9">
    <location>
        <begin position="120"/>
        <end position="147"/>
    </location>
</feature>
<evidence type="ECO:0000256" key="1">
    <source>
        <dbReference type="ARBA" id="ARBA00004141"/>
    </source>
</evidence>
<feature type="domain" description="Cation efflux protein transmembrane" evidence="11">
    <location>
        <begin position="191"/>
        <end position="450"/>
    </location>
</feature>
<organism evidence="13 14">
    <name type="scientific">Crassostrea virginica</name>
    <name type="common">Eastern oyster</name>
    <dbReference type="NCBI Taxonomy" id="6565"/>
    <lineage>
        <taxon>Eukaryota</taxon>
        <taxon>Metazoa</taxon>
        <taxon>Spiralia</taxon>
        <taxon>Lophotrochozoa</taxon>
        <taxon>Mollusca</taxon>
        <taxon>Bivalvia</taxon>
        <taxon>Autobranchia</taxon>
        <taxon>Pteriomorphia</taxon>
        <taxon>Ostreida</taxon>
        <taxon>Ostreoidea</taxon>
        <taxon>Ostreidae</taxon>
        <taxon>Crassostrea</taxon>
    </lineage>
</organism>
<dbReference type="InterPro" id="IPR027469">
    <property type="entry name" value="Cation_efflux_TMD_sf"/>
</dbReference>
<comment type="subcellular location">
    <subcellularLocation>
        <location evidence="1">Membrane</location>
        <topology evidence="1">Multi-pass membrane protein</topology>
    </subcellularLocation>
</comment>
<evidence type="ECO:0000256" key="5">
    <source>
        <dbReference type="ARBA" id="ARBA00022906"/>
    </source>
</evidence>
<evidence type="ECO:0000259" key="12">
    <source>
        <dbReference type="Pfam" id="PF16916"/>
    </source>
</evidence>
<dbReference type="GO" id="GO:0005886">
    <property type="term" value="C:plasma membrane"/>
    <property type="evidence" value="ECO:0007669"/>
    <property type="project" value="TreeGrafter"/>
</dbReference>
<keyword evidence="5" id="KW-0864">Zinc transport</keyword>
<evidence type="ECO:0000256" key="7">
    <source>
        <dbReference type="ARBA" id="ARBA00023065"/>
    </source>
</evidence>
<feature type="transmembrane region" description="Helical" evidence="10">
    <location>
        <begin position="394"/>
        <end position="414"/>
    </location>
</feature>
<evidence type="ECO:0000256" key="9">
    <source>
        <dbReference type="SAM" id="MobiDB-lite"/>
    </source>
</evidence>
<dbReference type="PANTHER" id="PTHR11562">
    <property type="entry name" value="CATION EFFLUX PROTEIN/ ZINC TRANSPORTER"/>
    <property type="match status" value="1"/>
</dbReference>
<feature type="transmembrane region" description="Helical" evidence="10">
    <location>
        <begin position="252"/>
        <end position="275"/>
    </location>
</feature>
<evidence type="ECO:0000256" key="2">
    <source>
        <dbReference type="ARBA" id="ARBA00008873"/>
    </source>
</evidence>
<evidence type="ECO:0000256" key="10">
    <source>
        <dbReference type="SAM" id="Phobius"/>
    </source>
</evidence>
<dbReference type="GO" id="GO:0005385">
    <property type="term" value="F:zinc ion transmembrane transporter activity"/>
    <property type="evidence" value="ECO:0007669"/>
    <property type="project" value="TreeGrafter"/>
</dbReference>
<evidence type="ECO:0000256" key="8">
    <source>
        <dbReference type="ARBA" id="ARBA00023136"/>
    </source>
</evidence>
<feature type="transmembrane region" description="Helical" evidence="10">
    <location>
        <begin position="426"/>
        <end position="446"/>
    </location>
</feature>
<gene>
    <name evidence="14" type="primary">LOC111106753</name>
</gene>
<dbReference type="Pfam" id="PF01545">
    <property type="entry name" value="Cation_efflux"/>
    <property type="match status" value="1"/>
</dbReference>
<sequence>MAEGSSRGSPISLPNENNEYKRNLGSKIKGTIDSNLNTNTSASGMEIGPFVSAETDRRENSSEPSTTKLTKHVHDSLWSEETERDDLLFQDCDSNDEFVWDSERGANGPKLNLLGDMCDESSGPQNSERVKNSFSRESDRLLSPSSDGLYSECTASEHPNGSVIQMDRDDSMWHCHQDSPAKIDTVARNQLIAISVICVIFMIGEIVGGVLSHSVALFTDVAHLASDLISFLISLLALYLSTKPATKKMSLGYYRIEVLGALVSILMIWLVTGVLCYTAAKRIVTGDYTSVEPTYMLATAVSGVIFNVIMGVVLISRKCGSAAAHLKFGHSHGHGHSHSHGHSHNSLSVNGDRPEIAYQPLLSPSSQEDLTERVDEELAEGPIPKHENINIRAAFIHVIGDIIQSVGVLIASLIIKFTDGEEYKLADPICTFVFSILVIITTVRVLRDTMGVVMEAVPKDMDYHQVLNDIKSIPGVKSAHSLALWALTVDKNAVTVHISVDGSNDHQKVLERTSRMLRTKYRFIHTTIQVETHQSTIMDSCRHCSIPNL</sequence>
<feature type="domain" description="Cation efflux protein cytoplasmic" evidence="12">
    <location>
        <begin position="458"/>
        <end position="532"/>
    </location>
</feature>
<evidence type="ECO:0000313" key="13">
    <source>
        <dbReference type="Proteomes" id="UP000694844"/>
    </source>
</evidence>
<dbReference type="RefSeq" id="XP_022297266.1">
    <property type="nucleotide sequence ID" value="XM_022441558.1"/>
</dbReference>
<keyword evidence="8 10" id="KW-0472">Membrane</keyword>
<keyword evidence="4 10" id="KW-0812">Transmembrane</keyword>
<feature type="compositionally biased region" description="Polar residues" evidence="9">
    <location>
        <begin position="32"/>
        <end position="43"/>
    </location>
</feature>
<dbReference type="SUPFAM" id="SSF160240">
    <property type="entry name" value="Cation efflux protein cytoplasmic domain-like"/>
    <property type="match status" value="1"/>
</dbReference>
<feature type="transmembrane region" description="Helical" evidence="10">
    <location>
        <begin position="295"/>
        <end position="315"/>
    </location>
</feature>
<evidence type="ECO:0000256" key="3">
    <source>
        <dbReference type="ARBA" id="ARBA00022448"/>
    </source>
</evidence>
<dbReference type="GeneID" id="111106753"/>
<feature type="compositionally biased region" description="Polar residues" evidence="9">
    <location>
        <begin position="1"/>
        <end position="17"/>
    </location>
</feature>
<evidence type="ECO:0000259" key="11">
    <source>
        <dbReference type="Pfam" id="PF01545"/>
    </source>
</evidence>
<reference evidence="13" key="1">
    <citation type="submission" date="2024-06" db="UniProtKB">
        <authorList>
            <consortium name="RefSeq"/>
        </authorList>
    </citation>
    <scope>NUCLEOTIDE SEQUENCE [LARGE SCALE GENOMIC DNA]</scope>
</reference>
<dbReference type="InterPro" id="IPR027470">
    <property type="entry name" value="Cation_efflux_CTD"/>
</dbReference>
<keyword evidence="3" id="KW-0813">Transport</keyword>
<dbReference type="InterPro" id="IPR036837">
    <property type="entry name" value="Cation_efflux_CTD_sf"/>
</dbReference>
<keyword evidence="7" id="KW-0406">Ion transport</keyword>
<feature type="compositionally biased region" description="Basic and acidic residues" evidence="9">
    <location>
        <begin position="128"/>
        <end position="140"/>
    </location>
</feature>
<dbReference type="InterPro" id="IPR050681">
    <property type="entry name" value="CDF/SLC30A"/>
</dbReference>